<keyword evidence="1" id="KW-0472">Membrane</keyword>
<dbReference type="EMBL" id="AMQM01001291">
    <property type="status" value="NOT_ANNOTATED_CDS"/>
    <property type="molecule type" value="Genomic_DNA"/>
</dbReference>
<keyword evidence="1" id="KW-1133">Transmembrane helix</keyword>
<dbReference type="EMBL" id="KB097495">
    <property type="protein sequence ID" value="ESN96073.1"/>
    <property type="molecule type" value="Genomic_DNA"/>
</dbReference>
<evidence type="ECO:0000313" key="2">
    <source>
        <dbReference type="EMBL" id="ESN96073.1"/>
    </source>
</evidence>
<protein>
    <recommendedName>
        <fullName evidence="5">SUEL-type lectin domain-containing protein</fullName>
    </recommendedName>
</protein>
<accession>T1FQM8</accession>
<feature type="transmembrane region" description="Helical" evidence="1">
    <location>
        <begin position="883"/>
        <end position="909"/>
    </location>
</feature>
<organism evidence="3 4">
    <name type="scientific">Helobdella robusta</name>
    <name type="common">Californian leech</name>
    <dbReference type="NCBI Taxonomy" id="6412"/>
    <lineage>
        <taxon>Eukaryota</taxon>
        <taxon>Metazoa</taxon>
        <taxon>Spiralia</taxon>
        <taxon>Lophotrochozoa</taxon>
        <taxon>Annelida</taxon>
        <taxon>Clitellata</taxon>
        <taxon>Hirudinea</taxon>
        <taxon>Rhynchobdellida</taxon>
        <taxon>Glossiphoniidae</taxon>
        <taxon>Helobdella</taxon>
    </lineage>
</organism>
<sequence>MKSDSDTNLQDPKLIGCYSDITHFISEKCGGKQECDVPVAKIDKETPCNSDLKHYLEATYDCLKKEYCWSESFQPKCQNHKIILMKEALFGRLKFGRCLKQKVDSDSNIVNSKVIGCYADITHLISLKCGGMHECDVPVAKIDEETPCNNDLKHYLEASYDCLKKQYCNSDSFQPKCLKNEVIYIEQALYGRQKMGKCLNHRGESGLNLTDPKVVGCFVDIKNLIGEMCGGLQSCDVLVAKIEEESPCYTYLKHYLEASYSCLKEEYCYSDSFQPKCLKNEVILIHKALFGRMKMGKCLKQKSENDVNLNDPKVVGCYADIKDVISEKCGGLNSCDVLIAKIDEDTPCYSSLKHYLEATYYCLKDEFCNADIFQPRCLKNEVIIIQEALFGRQKLGKCLKHKIESDLNLSDPKVIGCFVDIKDLISEKCDGRQNCEVVVAKIEEKTPCYSYSKQYLEASYHCLKEEYCISDSFQPTCLKNEIILIEEALFGRQKLGKCLKHKSESELNLNDPKVIGCYVDIKSLISSKCDGKQKCDVVVAKIEEETPCYSYSKHYLEASYRCVKEEYCISDAFQPKCLKNEIIIIKEALFGRQKLGKCLKQKTESDLNLKDPKVIGCYADIKYKISEICDGKQKCDVAVVGIEEETSCYSSLKHYMEASYFCLAVIPETHDCKVSVESDKQHISSAQASSCGNKNRPWKVSSMAGQRINISLLQLKSDSYDQQQPKKTLYFMEGTGQGKPPCHVYGVIREESSRRNVFVCYDSRNNDVGNFEGESIMHRVSNGNEIEVYFEHATAKEENRTTFLISLEATGCTDLMVPEDAFWKRDGNVATVGCHMSLVRWTLNCDGKKWDGVVGNCSHANTHRILTGEVKEKLADREESSSMLIPIVSIVMAGLVLSFCIICVGVVLLNRYYAMSKKRALKQMSMGPNSMYNNNSYIMQTANKAYYDAQQQRNNNMMMMMTNNNNNNMIMTMDKQDEAYFAENSQLNPDTAQYFELDQALVGKEAPAMA</sequence>
<evidence type="ECO:0000256" key="1">
    <source>
        <dbReference type="SAM" id="Phobius"/>
    </source>
</evidence>
<dbReference type="GeneID" id="20211125"/>
<dbReference type="Gene3D" id="2.60.120.740">
    <property type="match status" value="7"/>
</dbReference>
<keyword evidence="4" id="KW-1185">Reference proteome</keyword>
<gene>
    <name evidence="3" type="primary">20211125</name>
    <name evidence="2" type="ORF">HELRODRAFT_189096</name>
</gene>
<dbReference type="CDD" id="cd22823">
    <property type="entry name" value="Gal_Rha_Lectin"/>
    <property type="match status" value="7"/>
</dbReference>
<dbReference type="RefSeq" id="XP_009025323.1">
    <property type="nucleotide sequence ID" value="XM_009027075.1"/>
</dbReference>
<dbReference type="CTD" id="20211125"/>
<name>T1FQM8_HELRO</name>
<dbReference type="PANTHER" id="PTHR46780">
    <property type="entry name" value="PROTEIN EVA-1"/>
    <property type="match status" value="1"/>
</dbReference>
<dbReference type="EnsemblMetazoa" id="HelroT189096">
    <property type="protein sequence ID" value="HelroP189096"/>
    <property type="gene ID" value="HelroG189096"/>
</dbReference>
<evidence type="ECO:0008006" key="5">
    <source>
        <dbReference type="Google" id="ProtNLM"/>
    </source>
</evidence>
<evidence type="ECO:0000313" key="4">
    <source>
        <dbReference type="Proteomes" id="UP000015101"/>
    </source>
</evidence>
<dbReference type="KEGG" id="hro:HELRODRAFT_189096"/>
<dbReference type="Proteomes" id="UP000015101">
    <property type="component" value="Unassembled WGS sequence"/>
</dbReference>
<keyword evidence="1" id="KW-0812">Transmembrane</keyword>
<reference evidence="2 4" key="2">
    <citation type="journal article" date="2013" name="Nature">
        <title>Insights into bilaterian evolution from three spiralian genomes.</title>
        <authorList>
            <person name="Simakov O."/>
            <person name="Marletaz F."/>
            <person name="Cho S.J."/>
            <person name="Edsinger-Gonzales E."/>
            <person name="Havlak P."/>
            <person name="Hellsten U."/>
            <person name="Kuo D.H."/>
            <person name="Larsson T."/>
            <person name="Lv J."/>
            <person name="Arendt D."/>
            <person name="Savage R."/>
            <person name="Osoegawa K."/>
            <person name="de Jong P."/>
            <person name="Grimwood J."/>
            <person name="Chapman J.A."/>
            <person name="Shapiro H."/>
            <person name="Aerts A."/>
            <person name="Otillar R.P."/>
            <person name="Terry A.Y."/>
            <person name="Boore J.L."/>
            <person name="Grigoriev I.V."/>
            <person name="Lindberg D.R."/>
            <person name="Seaver E.C."/>
            <person name="Weisblat D.A."/>
            <person name="Putnam N.H."/>
            <person name="Rokhsar D.S."/>
        </authorList>
    </citation>
    <scope>NUCLEOTIDE SEQUENCE</scope>
</reference>
<dbReference type="OrthoDB" id="1100386at2759"/>
<dbReference type="AlphaFoldDB" id="T1FQM8"/>
<evidence type="ECO:0000313" key="3">
    <source>
        <dbReference type="EnsemblMetazoa" id="HelroP189096"/>
    </source>
</evidence>
<reference evidence="3" key="3">
    <citation type="submission" date="2015-06" db="UniProtKB">
        <authorList>
            <consortium name="EnsemblMetazoa"/>
        </authorList>
    </citation>
    <scope>IDENTIFICATION</scope>
</reference>
<dbReference type="eggNOG" id="KOG4729">
    <property type="taxonomic scope" value="Eukaryota"/>
</dbReference>
<reference evidence="4" key="1">
    <citation type="submission" date="2012-12" db="EMBL/GenBank/DDBJ databases">
        <authorList>
            <person name="Hellsten U."/>
            <person name="Grimwood J."/>
            <person name="Chapman J.A."/>
            <person name="Shapiro H."/>
            <person name="Aerts A."/>
            <person name="Otillar R.P."/>
            <person name="Terry A.Y."/>
            <person name="Boore J.L."/>
            <person name="Simakov O."/>
            <person name="Marletaz F."/>
            <person name="Cho S.-J."/>
            <person name="Edsinger-Gonzales E."/>
            <person name="Havlak P."/>
            <person name="Kuo D.-H."/>
            <person name="Larsson T."/>
            <person name="Lv J."/>
            <person name="Arendt D."/>
            <person name="Savage R."/>
            <person name="Osoegawa K."/>
            <person name="de Jong P."/>
            <person name="Lindberg D.R."/>
            <person name="Seaver E.C."/>
            <person name="Weisblat D.A."/>
            <person name="Putnam N.H."/>
            <person name="Grigoriev I.V."/>
            <person name="Rokhsar D.S."/>
        </authorList>
    </citation>
    <scope>NUCLEOTIDE SEQUENCE</scope>
</reference>
<dbReference type="HOGENOM" id="CLU_302528_0_0_1"/>
<dbReference type="InterPro" id="IPR043159">
    <property type="entry name" value="Lectin_gal-bd_sf"/>
</dbReference>
<proteinExistence type="predicted"/>
<dbReference type="InParanoid" id="T1FQM8"/>